<reference evidence="3" key="1">
    <citation type="submission" date="2023-06" db="EMBL/GenBank/DDBJ databases">
        <title>Genomic of Agaribacillus aureum.</title>
        <authorList>
            <person name="Wang G."/>
        </authorList>
    </citation>
    <scope>NUCLEOTIDE SEQUENCE</scope>
    <source>
        <strain evidence="3">BMA12</strain>
    </source>
</reference>
<dbReference type="CDD" id="cd05154">
    <property type="entry name" value="ACAD10_11_N-like"/>
    <property type="match status" value="1"/>
</dbReference>
<feature type="domain" description="Aminoglycoside phosphotransferase" evidence="2">
    <location>
        <begin position="36"/>
        <end position="268"/>
    </location>
</feature>
<evidence type="ECO:0000256" key="1">
    <source>
        <dbReference type="SAM" id="Phobius"/>
    </source>
</evidence>
<dbReference type="Gene3D" id="3.90.1200.10">
    <property type="match status" value="1"/>
</dbReference>
<feature type="transmembrane region" description="Helical" evidence="1">
    <location>
        <begin position="296"/>
        <end position="317"/>
    </location>
</feature>
<dbReference type="InterPro" id="IPR011009">
    <property type="entry name" value="Kinase-like_dom_sf"/>
</dbReference>
<dbReference type="RefSeq" id="WP_346758893.1">
    <property type="nucleotide sequence ID" value="NZ_JAUJEB010000003.1"/>
</dbReference>
<sequence>MIDEAKNIRPGEEVDRDRLHEFLSKAPEDFGEILEILQFPGGFSNLTYLIKTDKQEYVLRRPPRGANIKSAHDMGREFNVLSLLYQHYKKVPKPLLYQAEDDIIGAPFYIMERVKGIILRNRPPNNNSLTPQLMQLISEASVANLVKLHQLDIYETGLVNLGKPEGYVERQVTGWIKRYINAETDNIKAAKNIMHWLPENIPDTREVSLIHNDYKYDNLVLNPEKPEEIMAVLDWEMATVGDPLMDLGTTLAYWAEANDDDLLKPFNLTWIPGNLTRDSVVETYFQQRNMAATNVLFYYVFGCFKVAVIVQQIYARYKKGFTDDPRFKHLIHVVKALLTNGEKAIQLNRISHLY</sequence>
<name>A0ABT8L721_9BACT</name>
<keyword evidence="4" id="KW-1185">Reference proteome</keyword>
<evidence type="ECO:0000313" key="3">
    <source>
        <dbReference type="EMBL" id="MDN5213555.1"/>
    </source>
</evidence>
<dbReference type="PANTHER" id="PTHR47829">
    <property type="entry name" value="HYDROLASE, PUTATIVE (AFU_ORTHOLOGUE AFUA_1G12880)-RELATED"/>
    <property type="match status" value="1"/>
</dbReference>
<organism evidence="3 4">
    <name type="scientific">Agaribacillus aureus</name>
    <dbReference type="NCBI Taxonomy" id="3051825"/>
    <lineage>
        <taxon>Bacteria</taxon>
        <taxon>Pseudomonadati</taxon>
        <taxon>Bacteroidota</taxon>
        <taxon>Cytophagia</taxon>
        <taxon>Cytophagales</taxon>
        <taxon>Splendidivirgaceae</taxon>
        <taxon>Agaribacillus</taxon>
    </lineage>
</organism>
<keyword evidence="1" id="KW-0472">Membrane</keyword>
<gene>
    <name evidence="3" type="ORF">QQ020_15900</name>
</gene>
<dbReference type="InterPro" id="IPR052898">
    <property type="entry name" value="ACAD10-like"/>
</dbReference>
<keyword evidence="1" id="KW-1133">Transmembrane helix</keyword>
<dbReference type="InterPro" id="IPR041726">
    <property type="entry name" value="ACAD10_11_N"/>
</dbReference>
<comment type="caution">
    <text evidence="3">The sequence shown here is derived from an EMBL/GenBank/DDBJ whole genome shotgun (WGS) entry which is preliminary data.</text>
</comment>
<dbReference type="Gene3D" id="3.30.200.20">
    <property type="entry name" value="Phosphorylase Kinase, domain 1"/>
    <property type="match status" value="1"/>
</dbReference>
<proteinExistence type="predicted"/>
<evidence type="ECO:0000313" key="4">
    <source>
        <dbReference type="Proteomes" id="UP001172083"/>
    </source>
</evidence>
<dbReference type="PANTHER" id="PTHR47829:SF1">
    <property type="entry name" value="HAD FAMILY PHOSPHATASE"/>
    <property type="match status" value="1"/>
</dbReference>
<dbReference type="Pfam" id="PF01636">
    <property type="entry name" value="APH"/>
    <property type="match status" value="1"/>
</dbReference>
<evidence type="ECO:0000259" key="2">
    <source>
        <dbReference type="Pfam" id="PF01636"/>
    </source>
</evidence>
<dbReference type="Proteomes" id="UP001172083">
    <property type="component" value="Unassembled WGS sequence"/>
</dbReference>
<accession>A0ABT8L721</accession>
<dbReference type="SUPFAM" id="SSF56112">
    <property type="entry name" value="Protein kinase-like (PK-like)"/>
    <property type="match status" value="1"/>
</dbReference>
<dbReference type="EMBL" id="JAUJEB010000003">
    <property type="protein sequence ID" value="MDN5213555.1"/>
    <property type="molecule type" value="Genomic_DNA"/>
</dbReference>
<dbReference type="InterPro" id="IPR002575">
    <property type="entry name" value="Aminoglycoside_PTrfase"/>
</dbReference>
<keyword evidence="1" id="KW-0812">Transmembrane</keyword>
<protein>
    <submittedName>
        <fullName evidence="3">Phosphotransferase family protein</fullName>
    </submittedName>
</protein>